<organism evidence="2 3">
    <name type="scientific">Araneus ventricosus</name>
    <name type="common">Orbweaver spider</name>
    <name type="synonym">Epeira ventricosa</name>
    <dbReference type="NCBI Taxonomy" id="182803"/>
    <lineage>
        <taxon>Eukaryota</taxon>
        <taxon>Metazoa</taxon>
        <taxon>Ecdysozoa</taxon>
        <taxon>Arthropoda</taxon>
        <taxon>Chelicerata</taxon>
        <taxon>Arachnida</taxon>
        <taxon>Araneae</taxon>
        <taxon>Araneomorphae</taxon>
        <taxon>Entelegynae</taxon>
        <taxon>Araneoidea</taxon>
        <taxon>Araneidae</taxon>
        <taxon>Araneus</taxon>
    </lineage>
</organism>
<proteinExistence type="predicted"/>
<dbReference type="AlphaFoldDB" id="A0A4Y2EBD1"/>
<evidence type="ECO:0000256" key="1">
    <source>
        <dbReference type="SAM" id="MobiDB-lite"/>
    </source>
</evidence>
<accession>A0A4Y2EBD1</accession>
<keyword evidence="3" id="KW-1185">Reference proteome</keyword>
<name>A0A4Y2EBD1_ARAVE</name>
<reference evidence="2 3" key="1">
    <citation type="journal article" date="2019" name="Sci. Rep.">
        <title>Orb-weaving spider Araneus ventricosus genome elucidates the spidroin gene catalogue.</title>
        <authorList>
            <person name="Kono N."/>
            <person name="Nakamura H."/>
            <person name="Ohtoshi R."/>
            <person name="Moran D.A.P."/>
            <person name="Shinohara A."/>
            <person name="Yoshida Y."/>
            <person name="Fujiwara M."/>
            <person name="Mori M."/>
            <person name="Tomita M."/>
            <person name="Arakawa K."/>
        </authorList>
    </citation>
    <scope>NUCLEOTIDE SEQUENCE [LARGE SCALE GENOMIC DNA]</scope>
</reference>
<evidence type="ECO:0000313" key="3">
    <source>
        <dbReference type="Proteomes" id="UP000499080"/>
    </source>
</evidence>
<feature type="region of interest" description="Disordered" evidence="1">
    <location>
        <begin position="77"/>
        <end position="98"/>
    </location>
</feature>
<dbReference type="Proteomes" id="UP000499080">
    <property type="component" value="Unassembled WGS sequence"/>
</dbReference>
<comment type="caution">
    <text evidence="2">The sequence shown here is derived from an EMBL/GenBank/DDBJ whole genome shotgun (WGS) entry which is preliminary data.</text>
</comment>
<evidence type="ECO:0000313" key="2">
    <source>
        <dbReference type="EMBL" id="GBM26392.1"/>
    </source>
</evidence>
<protein>
    <submittedName>
        <fullName evidence="2">Uncharacterized protein</fullName>
    </submittedName>
</protein>
<sequence length="227" mass="25869">MPSCIDLSMYIQIFYSVVKRRKGLSNDEIALIWYEIPSYEEKVIDDSDVDDPDYVEEVHDIMEADDDDNVNEDVVRNEKDTNSNVPGPSETDFVPQKWSKNYPTINDDEFTWHTGPKATRGLFFEGDLHFEDWMAAEDIISQFQNSSFQKPIDALSAGLKQFAYINVPFEATRGLFQNRLHHFDPTPELSTSPPSFRILPAGGILIPYVSGNRSDTKRFLGGIGFQT</sequence>
<dbReference type="EMBL" id="BGPR01000558">
    <property type="protein sequence ID" value="GBM26392.1"/>
    <property type="molecule type" value="Genomic_DNA"/>
</dbReference>
<gene>
    <name evidence="2" type="ORF">AVEN_239384_1</name>
</gene>